<evidence type="ECO:0000256" key="1">
    <source>
        <dbReference type="SAM" id="MobiDB-lite"/>
    </source>
</evidence>
<evidence type="ECO:0008006" key="4">
    <source>
        <dbReference type="Google" id="ProtNLM"/>
    </source>
</evidence>
<organism evidence="2 3">
    <name type="scientific">Arsenophonus apicola</name>
    <dbReference type="NCBI Taxonomy" id="2879119"/>
    <lineage>
        <taxon>Bacteria</taxon>
        <taxon>Pseudomonadati</taxon>
        <taxon>Pseudomonadota</taxon>
        <taxon>Gammaproteobacteria</taxon>
        <taxon>Enterobacterales</taxon>
        <taxon>Morganellaceae</taxon>
        <taxon>Arsenophonus</taxon>
    </lineage>
</organism>
<feature type="region of interest" description="Disordered" evidence="1">
    <location>
        <begin position="191"/>
        <end position="334"/>
    </location>
</feature>
<dbReference type="Gene3D" id="2.60.40.3310">
    <property type="match status" value="1"/>
</dbReference>
<dbReference type="RefSeq" id="WP_280937971.1">
    <property type="nucleotide sequence ID" value="NZ_CP123759.1"/>
</dbReference>
<evidence type="ECO:0000313" key="3">
    <source>
        <dbReference type="Proteomes" id="UP001231859"/>
    </source>
</evidence>
<gene>
    <name evidence="2" type="ORF">QG404_13510</name>
</gene>
<reference evidence="2 3" key="1">
    <citation type="submission" date="2023-04" db="EMBL/GenBank/DDBJ databases">
        <title>Genome dynamics across the evolutionary transition to endosymbiosis.</title>
        <authorList>
            <person name="Siozios S."/>
            <person name="Nadal-Jimenez P."/>
            <person name="Azagi T."/>
            <person name="Sprong H."/>
            <person name="Frost C.L."/>
            <person name="Parratt S.R."/>
            <person name="Taylor G."/>
            <person name="Brettell L."/>
            <person name="Lew K.C."/>
            <person name="Croft L."/>
            <person name="King K.C."/>
            <person name="Brockhurst M.A."/>
            <person name="Hypsa V."/>
            <person name="Novakova E."/>
            <person name="Darby A.C."/>
            <person name="Hurst G.D.D."/>
        </authorList>
    </citation>
    <scope>NUCLEOTIDE SEQUENCE [LARGE SCALE GENOMIC DNA]</scope>
    <source>
        <strain evidence="3">aApi_AU</strain>
    </source>
</reference>
<dbReference type="EMBL" id="CP123759">
    <property type="protein sequence ID" value="WGO83337.1"/>
    <property type="molecule type" value="Genomic_DNA"/>
</dbReference>
<feature type="compositionally biased region" description="Low complexity" evidence="1">
    <location>
        <begin position="309"/>
        <end position="334"/>
    </location>
</feature>
<dbReference type="Proteomes" id="UP001231859">
    <property type="component" value="Chromosome"/>
</dbReference>
<protein>
    <recommendedName>
        <fullName evidence="4">Fimbrial protein</fullName>
    </recommendedName>
</protein>
<accession>A0ABY8P1G8</accession>
<proteinExistence type="predicted"/>
<keyword evidence="3" id="KW-1185">Reference proteome</keyword>
<name>A0ABY8P1G8_9GAMM</name>
<evidence type="ECO:0000313" key="2">
    <source>
        <dbReference type="EMBL" id="WGO83337.1"/>
    </source>
</evidence>
<feature type="compositionally biased region" description="Gly residues" evidence="1">
    <location>
        <begin position="200"/>
        <end position="237"/>
    </location>
</feature>
<sequence>MKNFSLIMLLTYSFGYTTSVLAQCIEIGGQIKVNGRDIIVTDDMPVGTLLDTFTTDSIKTYQCSNVKNMTTGGRAYGEFATDIDGMRVYKTNIAGIGYALGINSMCGKMLFPSKGWINNLDATSTCWTSGSWSPITHKFAIRIYKIGPTGNGEVAMRRVGASNLFYDDTKSWAKENLVFLNSFKVTTIGNNNGGEQNSNNGGGQGNNNSGGQGSNNSGGQGNNNSGGQGNNNGGGQGNNNSSGQGSNNGGGQGNNNSSGQGRNNGGGQGGNNNWNGQDNRDRGSQGNNNGGEQGGNQNNNNSVWPNGDVNNNSVWPNGNVNHNINNNLDRNAHY</sequence>